<dbReference type="RefSeq" id="WP_150611427.1">
    <property type="nucleotide sequence ID" value="NZ_CABPRU010000001.1"/>
</dbReference>
<evidence type="ECO:0000313" key="9">
    <source>
        <dbReference type="EMBL" id="VVD73078.1"/>
    </source>
</evidence>
<evidence type="ECO:0000256" key="1">
    <source>
        <dbReference type="ARBA" id="ARBA00004651"/>
    </source>
</evidence>
<dbReference type="PANTHER" id="PTHR30269">
    <property type="entry name" value="TRANSMEMBRANE PROTEIN YFCA"/>
    <property type="match status" value="1"/>
</dbReference>
<accession>A0A5E4SFY9</accession>
<keyword evidence="7 8" id="KW-0472">Membrane</keyword>
<keyword evidence="6 8" id="KW-1133">Transmembrane helix</keyword>
<dbReference type="Pfam" id="PF01925">
    <property type="entry name" value="TauE"/>
    <property type="match status" value="1"/>
</dbReference>
<keyword evidence="5 8" id="KW-0812">Transmembrane</keyword>
<feature type="transmembrane region" description="Helical" evidence="8">
    <location>
        <begin position="20"/>
        <end position="43"/>
    </location>
</feature>
<evidence type="ECO:0000256" key="3">
    <source>
        <dbReference type="ARBA" id="ARBA00022448"/>
    </source>
</evidence>
<feature type="transmembrane region" description="Helical" evidence="8">
    <location>
        <begin position="143"/>
        <end position="171"/>
    </location>
</feature>
<evidence type="ECO:0000256" key="8">
    <source>
        <dbReference type="RuleBase" id="RU363041"/>
    </source>
</evidence>
<dbReference type="PANTHER" id="PTHR30269:SF37">
    <property type="entry name" value="MEMBRANE TRANSPORTER PROTEIN"/>
    <property type="match status" value="1"/>
</dbReference>
<reference evidence="9 10" key="1">
    <citation type="submission" date="2019-08" db="EMBL/GenBank/DDBJ databases">
        <authorList>
            <person name="Peeters C."/>
        </authorList>
    </citation>
    <scope>NUCLEOTIDE SEQUENCE [LARGE SCALE GENOMIC DNA]</scope>
    <source>
        <strain evidence="9 10">LMG 31013</strain>
    </source>
</reference>
<dbReference type="OrthoDB" id="7029178at2"/>
<feature type="transmembrane region" description="Helical" evidence="8">
    <location>
        <begin position="49"/>
        <end position="73"/>
    </location>
</feature>
<evidence type="ECO:0000256" key="6">
    <source>
        <dbReference type="ARBA" id="ARBA00022989"/>
    </source>
</evidence>
<proteinExistence type="inferred from homology"/>
<sequence length="263" mass="27721">MTLDALLHALLHALQADLPLMLLLGFATYFQTVTGFGLGMIVLGGASGFGLAPVASVAILVSLVTLMNSALALPGTLHHIDWRAVRAATLGILPSVVVGVLLFDYLNGTASNALHLLLGAVVLYGGIGSALRPAPKFKRSGDMGFFLSGVFGGLLSGMFGISGPPLIFYFYRQPLTLVQIRCALILLFAVTASIRTLYSAGTGQLPASMVWQAAIALPVVTFATLFARRYPPPLSSVTTRRIAFLTLILLGTHLIVSALREMA</sequence>
<dbReference type="GO" id="GO:0005886">
    <property type="term" value="C:plasma membrane"/>
    <property type="evidence" value="ECO:0007669"/>
    <property type="project" value="UniProtKB-SubCell"/>
</dbReference>
<comment type="subcellular location">
    <subcellularLocation>
        <location evidence="1 8">Cell membrane</location>
        <topology evidence="1 8">Multi-pass membrane protein</topology>
    </subcellularLocation>
</comment>
<evidence type="ECO:0000256" key="2">
    <source>
        <dbReference type="ARBA" id="ARBA00009142"/>
    </source>
</evidence>
<keyword evidence="4 8" id="KW-1003">Cell membrane</keyword>
<keyword evidence="3" id="KW-0813">Transport</keyword>
<name>A0A5E4SFY9_9BURK</name>
<dbReference type="InterPro" id="IPR002781">
    <property type="entry name" value="TM_pro_TauE-like"/>
</dbReference>
<evidence type="ECO:0000256" key="5">
    <source>
        <dbReference type="ARBA" id="ARBA00022692"/>
    </source>
</evidence>
<evidence type="ECO:0000256" key="7">
    <source>
        <dbReference type="ARBA" id="ARBA00023136"/>
    </source>
</evidence>
<gene>
    <name evidence="9" type="ORF">PTE31013_00720</name>
</gene>
<evidence type="ECO:0000313" key="10">
    <source>
        <dbReference type="Proteomes" id="UP000334380"/>
    </source>
</evidence>
<dbReference type="InterPro" id="IPR052017">
    <property type="entry name" value="TSUP"/>
</dbReference>
<feature type="transmembrane region" description="Helical" evidence="8">
    <location>
        <begin position="112"/>
        <end position="131"/>
    </location>
</feature>
<organism evidence="9 10">
    <name type="scientific">Pandoraea terrigena</name>
    <dbReference type="NCBI Taxonomy" id="2508292"/>
    <lineage>
        <taxon>Bacteria</taxon>
        <taxon>Pseudomonadati</taxon>
        <taxon>Pseudomonadota</taxon>
        <taxon>Betaproteobacteria</taxon>
        <taxon>Burkholderiales</taxon>
        <taxon>Burkholderiaceae</taxon>
        <taxon>Pandoraea</taxon>
    </lineage>
</organism>
<comment type="similarity">
    <text evidence="2 8">Belongs to the 4-toluene sulfonate uptake permease (TSUP) (TC 2.A.102) family.</text>
</comment>
<feature type="transmembrane region" description="Helical" evidence="8">
    <location>
        <begin position="177"/>
        <end position="198"/>
    </location>
</feature>
<evidence type="ECO:0000256" key="4">
    <source>
        <dbReference type="ARBA" id="ARBA00022475"/>
    </source>
</evidence>
<dbReference type="EMBL" id="CABPRU010000001">
    <property type="protein sequence ID" value="VVD73078.1"/>
    <property type="molecule type" value="Genomic_DNA"/>
</dbReference>
<dbReference type="Proteomes" id="UP000334380">
    <property type="component" value="Unassembled WGS sequence"/>
</dbReference>
<protein>
    <recommendedName>
        <fullName evidence="8">Probable membrane transporter protein</fullName>
    </recommendedName>
</protein>
<dbReference type="AlphaFoldDB" id="A0A5E4SFY9"/>
<feature type="transmembrane region" description="Helical" evidence="8">
    <location>
        <begin position="210"/>
        <end position="230"/>
    </location>
</feature>
<feature type="transmembrane region" description="Helical" evidence="8">
    <location>
        <begin position="242"/>
        <end position="259"/>
    </location>
</feature>
<feature type="transmembrane region" description="Helical" evidence="8">
    <location>
        <begin position="85"/>
        <end position="106"/>
    </location>
</feature>
<keyword evidence="10" id="KW-1185">Reference proteome</keyword>